<name>A0A1I3VUV3_9HYPH</name>
<dbReference type="NCBIfam" id="NF004793">
    <property type="entry name" value="PRK06141.1"/>
    <property type="match status" value="1"/>
</dbReference>
<dbReference type="Gene3D" id="3.40.50.720">
    <property type="entry name" value="NAD(P)-binding Rossmann-like Domain"/>
    <property type="match status" value="1"/>
</dbReference>
<keyword evidence="3" id="KW-1185">Reference proteome</keyword>
<comment type="similarity">
    <text evidence="1">Belongs to the ornithine cyclodeaminase/mu-crystallin family.</text>
</comment>
<evidence type="ECO:0000313" key="2">
    <source>
        <dbReference type="EMBL" id="SFJ98972.1"/>
    </source>
</evidence>
<dbReference type="SUPFAM" id="SSF51735">
    <property type="entry name" value="NAD(P)-binding Rossmann-fold domains"/>
    <property type="match status" value="1"/>
</dbReference>
<dbReference type="Pfam" id="PF02423">
    <property type="entry name" value="OCD_Mu_crystall"/>
    <property type="match status" value="1"/>
</dbReference>
<dbReference type="RefSeq" id="WP_093516643.1">
    <property type="nucleotide sequence ID" value="NZ_FOSK01000001.1"/>
</dbReference>
<protein>
    <submittedName>
        <fullName evidence="2">Ornithine cyclodeaminase</fullName>
    </submittedName>
</protein>
<sequence>MRIITAQDIEEVMSFRDLLETLRRAFRVGVVAPSPHTQRIARPTGLDDGSLTISSAWHNFAAQDTVERGFIGTRLESCLPTSLEHDAPAVAGVYLLQSGKTGTPLALLDGKALVNWRTAATSALASSYLSREDSSRLLMVGAGNLAPYLIDAHASVRPIKEVLVWNRSPAAAQQLVEHMQGQPFKVSATADLGGAVRGADIVCCATSANTPIIQGEWLQEGTHLDLVGSMHADQRECDDTVISQARLFLDSYDNTPTTTGDLKEPLADGVLSLQDIASDLAELCQGDRAGRRFYEQITLFKSTGTALADLAVAGHVYLRV</sequence>
<dbReference type="PANTHER" id="PTHR13812:SF19">
    <property type="entry name" value="KETIMINE REDUCTASE MU-CRYSTALLIN"/>
    <property type="match status" value="1"/>
</dbReference>
<dbReference type="PIRSF" id="PIRSF001439">
    <property type="entry name" value="CryM"/>
    <property type="match status" value="1"/>
</dbReference>
<comment type="caution">
    <text evidence="2">The sequence shown here is derived from an EMBL/GenBank/DDBJ whole genome shotgun (WGS) entry which is preliminary data.</text>
</comment>
<dbReference type="PANTHER" id="PTHR13812">
    <property type="entry name" value="KETIMINE REDUCTASE MU-CRYSTALLIN"/>
    <property type="match status" value="1"/>
</dbReference>
<dbReference type="EMBL" id="FOSK01000001">
    <property type="protein sequence ID" value="SFJ98972.1"/>
    <property type="molecule type" value="Genomic_DNA"/>
</dbReference>
<gene>
    <name evidence="2" type="ORF">SAMN04488518_101636</name>
</gene>
<organism evidence="2 3">
    <name type="scientific">Pseudovibrio ascidiaceicola</name>
    <dbReference type="NCBI Taxonomy" id="285279"/>
    <lineage>
        <taxon>Bacteria</taxon>
        <taxon>Pseudomonadati</taxon>
        <taxon>Pseudomonadota</taxon>
        <taxon>Alphaproteobacteria</taxon>
        <taxon>Hyphomicrobiales</taxon>
        <taxon>Stappiaceae</taxon>
        <taxon>Pseudovibrio</taxon>
    </lineage>
</organism>
<accession>A0A1I3VUV3</accession>
<reference evidence="2 3" key="1">
    <citation type="submission" date="2016-10" db="EMBL/GenBank/DDBJ databases">
        <authorList>
            <person name="Varghese N."/>
            <person name="Submissions S."/>
        </authorList>
    </citation>
    <scope>NUCLEOTIDE SEQUENCE [LARGE SCALE GENOMIC DNA]</scope>
    <source>
        <strain evidence="2 3">DSM 16392</strain>
    </source>
</reference>
<dbReference type="InterPro" id="IPR023401">
    <property type="entry name" value="ODC_N"/>
</dbReference>
<dbReference type="InterPro" id="IPR003462">
    <property type="entry name" value="ODC_Mu_crystall"/>
</dbReference>
<dbReference type="Proteomes" id="UP000199598">
    <property type="component" value="Unassembled WGS sequence"/>
</dbReference>
<evidence type="ECO:0000256" key="1">
    <source>
        <dbReference type="ARBA" id="ARBA00008903"/>
    </source>
</evidence>
<dbReference type="Gene3D" id="3.30.1780.10">
    <property type="entry name" value="ornithine cyclodeaminase, domain 1"/>
    <property type="match status" value="1"/>
</dbReference>
<evidence type="ECO:0000313" key="3">
    <source>
        <dbReference type="Proteomes" id="UP000199598"/>
    </source>
</evidence>
<dbReference type="InterPro" id="IPR036291">
    <property type="entry name" value="NAD(P)-bd_dom_sf"/>
</dbReference>
<proteinExistence type="inferred from homology"/>